<dbReference type="AlphaFoldDB" id="A0AAQ3WMI6"/>
<evidence type="ECO:0000313" key="2">
    <source>
        <dbReference type="Proteomes" id="UP001341281"/>
    </source>
</evidence>
<gene>
    <name evidence="1" type="ORF">U9M48_016122</name>
</gene>
<dbReference type="Proteomes" id="UP001341281">
    <property type="component" value="Chromosome 03"/>
</dbReference>
<reference evidence="1 2" key="1">
    <citation type="submission" date="2024-02" db="EMBL/GenBank/DDBJ databases">
        <title>High-quality chromosome-scale genome assembly of Pensacola bahiagrass (Paspalum notatum Flugge var. saurae).</title>
        <authorList>
            <person name="Vega J.M."/>
            <person name="Podio M."/>
            <person name="Orjuela J."/>
            <person name="Siena L.A."/>
            <person name="Pessino S.C."/>
            <person name="Combes M.C."/>
            <person name="Mariac C."/>
            <person name="Albertini E."/>
            <person name="Pupilli F."/>
            <person name="Ortiz J.P.A."/>
            <person name="Leblanc O."/>
        </authorList>
    </citation>
    <scope>NUCLEOTIDE SEQUENCE [LARGE SCALE GENOMIC DNA]</scope>
    <source>
        <strain evidence="1">R1</strain>
        <tissue evidence="1">Leaf</tissue>
    </source>
</reference>
<dbReference type="EMBL" id="CP144747">
    <property type="protein sequence ID" value="WVZ66973.1"/>
    <property type="molecule type" value="Genomic_DNA"/>
</dbReference>
<organism evidence="1 2">
    <name type="scientific">Paspalum notatum var. saurae</name>
    <dbReference type="NCBI Taxonomy" id="547442"/>
    <lineage>
        <taxon>Eukaryota</taxon>
        <taxon>Viridiplantae</taxon>
        <taxon>Streptophyta</taxon>
        <taxon>Embryophyta</taxon>
        <taxon>Tracheophyta</taxon>
        <taxon>Spermatophyta</taxon>
        <taxon>Magnoliopsida</taxon>
        <taxon>Liliopsida</taxon>
        <taxon>Poales</taxon>
        <taxon>Poaceae</taxon>
        <taxon>PACMAD clade</taxon>
        <taxon>Panicoideae</taxon>
        <taxon>Andropogonodae</taxon>
        <taxon>Paspaleae</taxon>
        <taxon>Paspalinae</taxon>
        <taxon>Paspalum</taxon>
    </lineage>
</organism>
<accession>A0AAQ3WMI6</accession>
<protein>
    <submittedName>
        <fullName evidence="1">Uncharacterized protein</fullName>
    </submittedName>
</protein>
<evidence type="ECO:0000313" key="1">
    <source>
        <dbReference type="EMBL" id="WVZ66973.1"/>
    </source>
</evidence>
<proteinExistence type="predicted"/>
<keyword evidence="2" id="KW-1185">Reference proteome</keyword>
<sequence length="211" mass="22551">MRDGRPELYVIKLCVESARVSVAALPDRRFPEADDRRRAQYLLATTSSAAACACSSRMTTRSLPGCGGRIPRTCGSRSRAQVVIKKQAILEFINGSNAAGGFAAAHGAGSRARISSVGEDQGQGFGRSGKKNSMAVHLPGSCFMVAWLRLQKRRSGCCGESGVRCSSSSSYWEQRHRCSGGLLVPLLTRLSTGVLAETEEGVMGSDGFSRW</sequence>
<name>A0AAQ3WMI6_PASNO</name>